<sequence>MTRETSQNADLDFEQMMGELAAMKTDLAHRQASRSGPRTTTPRTPGDGEPRRTRTRRTPAPSEPRPDLSLSVDAVPTENPLPVPAPLSPLSKQPDERDDHVNEIESQNQSQNQSQNLSESRNQSQNLSESQNQNENQDHLKNLLGDTPSMAIDIANPVESHIRTVQTLDELLTQPDQEPKGPELSGVTESPPESRRPLPPKSAQRSRSISHHSDRPSPSTHDDQAPDCSGSSASSTPQEVMTPTFGASAPRKFLRPYPSSPSLSTSNQSPASPRLPARSNSRRQPQAILPAVAPSEAQQPSSYGGGPPPVIPPRSRSGSRSLSRNNTITRPDGDQSNPFPTSTIAEDGEPSPQTPQNSSPQQPLHQLQPQQPQQPQPEPQQPQHEPTLESETRSPSASVSVPGHARKKSSSNGLRRLNEEDENNHSLAPSLLPAESIPSNPPSHHNFQQQQQQHQLPQYHENENAGRPTLRKQKSADPGAMYRQQEESSLTSGRLPSRHASERRPNRDRNNSSSGVGEPRDQQERGRTHSKEEGSKGGLFNWVRSRSKSKDASLARLNYDTSHPVPEQPSYTEYNPALIPSRNVSAIGGALRRDKSIPRKASNQNFHPSGDGAWPPYSPGGKSGDQDIPIQRKKSLSRPGPNGTIIPPTMHRMASNAALDGSGPGPQMSLNISTNSSTTYHENMIRGMGMGSTPITPTVLLTPKPSFPTTGTPAGNMRGMALNMMKEDDAKHHAQEQQQLQQLQQVQLQHLQQQQQKLAASVANSMTSPPGTPTRTAAPAGPLSPAPAPAPTVRLVATRIYIQTETDFKSVNLAPNTTALDVLHMLQQRGCFGEPGDGRYHDRWTIFEYSKEFLIERPLRDFEVVLDVIKTWEADKDNKMICKSFPAREELAAKEIVRLVGPAGQASFVRPHGWVHLETKKSKWVKRYLHATDTAVYHSKDNKFNGESMLCLLRNFDVYAVQVPRKKAPTKFGFALKSSDKIHLFETPEDDYIHYVCTDSGESLREWLGGLRASKGIHMYHANPEVIREGQKHALELQSAESEGAMNSRGNLTEEQVRSAEAKLAGWGMALNGGGSSAPR</sequence>
<feature type="region of interest" description="Disordered" evidence="1">
    <location>
        <begin position="759"/>
        <end position="789"/>
    </location>
</feature>
<dbReference type="Proteomes" id="UP000696485">
    <property type="component" value="Unassembled WGS sequence"/>
</dbReference>
<dbReference type="EMBL" id="JAAAUY010000098">
    <property type="protein sequence ID" value="KAF9335483.1"/>
    <property type="molecule type" value="Genomic_DNA"/>
</dbReference>
<name>A0A9P5SQH5_9FUNG</name>
<protein>
    <recommendedName>
        <fullName evidence="2">PH domain-containing protein</fullName>
    </recommendedName>
</protein>
<feature type="compositionally biased region" description="Low complexity" evidence="1">
    <location>
        <begin position="313"/>
        <end position="324"/>
    </location>
</feature>
<feature type="compositionally biased region" description="Basic and acidic residues" evidence="1">
    <location>
        <begin position="211"/>
        <end position="224"/>
    </location>
</feature>
<evidence type="ECO:0000313" key="4">
    <source>
        <dbReference type="Proteomes" id="UP000696485"/>
    </source>
</evidence>
<gene>
    <name evidence="3" type="ORF">BG006_011412</name>
</gene>
<dbReference type="PANTHER" id="PTHR38700">
    <property type="entry name" value="YALI0E22418P"/>
    <property type="match status" value="1"/>
</dbReference>
<proteinExistence type="predicted"/>
<feature type="compositionally biased region" description="Basic and acidic residues" evidence="1">
    <location>
        <begin position="518"/>
        <end position="535"/>
    </location>
</feature>
<feature type="compositionally biased region" description="Low complexity" evidence="1">
    <location>
        <begin position="256"/>
        <end position="272"/>
    </location>
</feature>
<dbReference type="PANTHER" id="PTHR38700:SF1">
    <property type="entry name" value="PH DOMAIN-CONTAINING PROTEIN"/>
    <property type="match status" value="1"/>
</dbReference>
<dbReference type="SUPFAM" id="SSF54236">
    <property type="entry name" value="Ubiquitin-like"/>
    <property type="match status" value="1"/>
</dbReference>
<dbReference type="AlphaFoldDB" id="A0A9P5SQH5"/>
<dbReference type="Gene3D" id="3.10.20.90">
    <property type="entry name" value="Phosphatidylinositol 3-kinase Catalytic Subunit, Chain A, domain 1"/>
    <property type="match status" value="1"/>
</dbReference>
<feature type="compositionally biased region" description="Low complexity" evidence="1">
    <location>
        <begin position="444"/>
        <end position="459"/>
    </location>
</feature>
<feature type="compositionally biased region" description="Basic and acidic residues" evidence="1">
    <location>
        <begin position="499"/>
        <end position="510"/>
    </location>
</feature>
<dbReference type="InterPro" id="IPR011993">
    <property type="entry name" value="PH-like_dom_sf"/>
</dbReference>
<organism evidence="3 4">
    <name type="scientific">Podila minutissima</name>
    <dbReference type="NCBI Taxonomy" id="64525"/>
    <lineage>
        <taxon>Eukaryota</taxon>
        <taxon>Fungi</taxon>
        <taxon>Fungi incertae sedis</taxon>
        <taxon>Mucoromycota</taxon>
        <taxon>Mortierellomycotina</taxon>
        <taxon>Mortierellomycetes</taxon>
        <taxon>Mortierellales</taxon>
        <taxon>Mortierellaceae</taxon>
        <taxon>Podila</taxon>
    </lineage>
</organism>
<feature type="region of interest" description="Disordered" evidence="1">
    <location>
        <begin position="1"/>
        <end position="577"/>
    </location>
</feature>
<feature type="compositionally biased region" description="Low complexity" evidence="1">
    <location>
        <begin position="33"/>
        <end position="45"/>
    </location>
</feature>
<accession>A0A9P5SQH5</accession>
<dbReference type="InterPro" id="IPR029071">
    <property type="entry name" value="Ubiquitin-like_domsf"/>
</dbReference>
<feature type="compositionally biased region" description="Basic and acidic residues" evidence="1">
    <location>
        <begin position="93"/>
        <end position="103"/>
    </location>
</feature>
<feature type="domain" description="PH" evidence="2">
    <location>
        <begin position="908"/>
        <end position="1016"/>
    </location>
</feature>
<feature type="compositionally biased region" description="Low complexity" evidence="1">
    <location>
        <begin position="350"/>
        <end position="371"/>
    </location>
</feature>
<feature type="compositionally biased region" description="Polar residues" evidence="1">
    <location>
        <begin position="325"/>
        <end position="344"/>
    </location>
</feature>
<feature type="region of interest" description="Disordered" evidence="1">
    <location>
        <begin position="593"/>
        <end position="649"/>
    </location>
</feature>
<evidence type="ECO:0000256" key="1">
    <source>
        <dbReference type="SAM" id="MobiDB-lite"/>
    </source>
</evidence>
<evidence type="ECO:0000259" key="2">
    <source>
        <dbReference type="PROSITE" id="PS50003"/>
    </source>
</evidence>
<dbReference type="Gene3D" id="2.30.29.30">
    <property type="entry name" value="Pleckstrin-homology domain (PH domain)/Phosphotyrosine-binding domain (PTB)"/>
    <property type="match status" value="1"/>
</dbReference>
<feature type="compositionally biased region" description="Polar residues" evidence="1">
    <location>
        <begin position="229"/>
        <end position="241"/>
    </location>
</feature>
<feature type="compositionally biased region" description="Low complexity" evidence="1">
    <location>
        <begin position="105"/>
        <end position="135"/>
    </location>
</feature>
<evidence type="ECO:0000313" key="3">
    <source>
        <dbReference type="EMBL" id="KAF9335483.1"/>
    </source>
</evidence>
<dbReference type="SUPFAM" id="SSF50729">
    <property type="entry name" value="PH domain-like"/>
    <property type="match status" value="1"/>
</dbReference>
<dbReference type="InterPro" id="IPR001849">
    <property type="entry name" value="PH_domain"/>
</dbReference>
<comment type="caution">
    <text evidence="3">The sequence shown here is derived from an EMBL/GenBank/DDBJ whole genome shotgun (WGS) entry which is preliminary data.</text>
</comment>
<reference evidence="3" key="1">
    <citation type="journal article" date="2020" name="Fungal Divers.">
        <title>Resolving the Mortierellaceae phylogeny through synthesis of multi-gene phylogenetics and phylogenomics.</title>
        <authorList>
            <person name="Vandepol N."/>
            <person name="Liber J."/>
            <person name="Desiro A."/>
            <person name="Na H."/>
            <person name="Kennedy M."/>
            <person name="Barry K."/>
            <person name="Grigoriev I.V."/>
            <person name="Miller A.N."/>
            <person name="O'Donnell K."/>
            <person name="Stajich J.E."/>
            <person name="Bonito G."/>
        </authorList>
    </citation>
    <scope>NUCLEOTIDE SEQUENCE</scope>
    <source>
        <strain evidence="3">NVP1</strain>
    </source>
</reference>
<keyword evidence="4" id="KW-1185">Reference proteome</keyword>
<dbReference type="PROSITE" id="PS50003">
    <property type="entry name" value="PH_DOMAIN"/>
    <property type="match status" value="1"/>
</dbReference>